<name>A0A1H4L7F4_9HYPH</name>
<organism evidence="1 2">
    <name type="scientific">Nitratireductor aquibiodomus</name>
    <dbReference type="NCBI Taxonomy" id="204799"/>
    <lineage>
        <taxon>Bacteria</taxon>
        <taxon>Pseudomonadati</taxon>
        <taxon>Pseudomonadota</taxon>
        <taxon>Alphaproteobacteria</taxon>
        <taxon>Hyphomicrobiales</taxon>
        <taxon>Phyllobacteriaceae</taxon>
        <taxon>Nitratireductor</taxon>
    </lineage>
</organism>
<dbReference type="EMBL" id="FNSL01000001">
    <property type="protein sequence ID" value="SEB66687.1"/>
    <property type="molecule type" value="Genomic_DNA"/>
</dbReference>
<accession>A0A1H4L7F4</accession>
<evidence type="ECO:0000313" key="2">
    <source>
        <dbReference type="Proteomes" id="UP000199064"/>
    </source>
</evidence>
<evidence type="ECO:0000313" key="1">
    <source>
        <dbReference type="EMBL" id="SEB66687.1"/>
    </source>
</evidence>
<reference evidence="2" key="1">
    <citation type="submission" date="2016-10" db="EMBL/GenBank/DDBJ databases">
        <authorList>
            <person name="Varghese N."/>
            <person name="Submissions S."/>
        </authorList>
    </citation>
    <scope>NUCLEOTIDE SEQUENCE [LARGE SCALE GENOMIC DNA]</scope>
    <source>
        <strain evidence="2">ES.061</strain>
    </source>
</reference>
<sequence length="54" mass="6102">MSARKFVTEIGEFFGVIESAVAVSAAVRNRRRAQDADLRRLGIDPEQFYGMRGR</sequence>
<dbReference type="Proteomes" id="UP000199064">
    <property type="component" value="Unassembled WGS sequence"/>
</dbReference>
<gene>
    <name evidence="1" type="ORF">SAMN05216452_2685</name>
</gene>
<proteinExistence type="predicted"/>
<dbReference type="RefSeq" id="WP_007010178.1">
    <property type="nucleotide sequence ID" value="NZ_FNSL01000001.1"/>
</dbReference>
<keyword evidence="2" id="KW-1185">Reference proteome</keyword>
<protein>
    <submittedName>
        <fullName evidence="1">Uncharacterized protein</fullName>
    </submittedName>
</protein>
<dbReference type="AlphaFoldDB" id="A0A1H4L7F4"/>